<sequence length="112" mass="12427">IATPLMIVASNSYVPASNPLMDLDSNSYVRAPSFTFFPLSASTALTLHTHSSWRSPDVLRRSPDAFDDPLMLFDEVILCVAICELGSIVPVQRAFRRQFGIDTPKDKIIVDE</sequence>
<protein>
    <submittedName>
        <fullName evidence="1">Uncharacterized protein</fullName>
    </submittedName>
</protein>
<comment type="caution">
    <text evidence="1">The sequence shown here is derived from an EMBL/GenBank/DDBJ whole genome shotgun (WGS) entry which is preliminary data.</text>
</comment>
<reference evidence="1" key="2">
    <citation type="submission" date="2023-05" db="EMBL/GenBank/DDBJ databases">
        <authorList>
            <person name="Fouks B."/>
        </authorList>
    </citation>
    <scope>NUCLEOTIDE SEQUENCE</scope>
    <source>
        <strain evidence="1">Stay&amp;Tobe</strain>
        <tissue evidence="1">Testes</tissue>
    </source>
</reference>
<feature type="non-terminal residue" evidence="1">
    <location>
        <position position="1"/>
    </location>
</feature>
<dbReference type="EMBL" id="JASPKZ010008135">
    <property type="protein sequence ID" value="KAJ9580820.1"/>
    <property type="molecule type" value="Genomic_DNA"/>
</dbReference>
<organism evidence="1 2">
    <name type="scientific">Diploptera punctata</name>
    <name type="common">Pacific beetle cockroach</name>
    <dbReference type="NCBI Taxonomy" id="6984"/>
    <lineage>
        <taxon>Eukaryota</taxon>
        <taxon>Metazoa</taxon>
        <taxon>Ecdysozoa</taxon>
        <taxon>Arthropoda</taxon>
        <taxon>Hexapoda</taxon>
        <taxon>Insecta</taxon>
        <taxon>Pterygota</taxon>
        <taxon>Neoptera</taxon>
        <taxon>Polyneoptera</taxon>
        <taxon>Dictyoptera</taxon>
        <taxon>Blattodea</taxon>
        <taxon>Blaberoidea</taxon>
        <taxon>Blaberidae</taxon>
        <taxon>Diplopterinae</taxon>
        <taxon>Diploptera</taxon>
    </lineage>
</organism>
<dbReference type="AlphaFoldDB" id="A0AAD7ZHL8"/>
<evidence type="ECO:0000313" key="2">
    <source>
        <dbReference type="Proteomes" id="UP001233999"/>
    </source>
</evidence>
<gene>
    <name evidence="1" type="ORF">L9F63_024001</name>
</gene>
<feature type="non-terminal residue" evidence="1">
    <location>
        <position position="112"/>
    </location>
</feature>
<name>A0AAD7ZHL8_DIPPU</name>
<keyword evidence="2" id="KW-1185">Reference proteome</keyword>
<reference evidence="1" key="1">
    <citation type="journal article" date="2023" name="IScience">
        <title>Live-bearing cockroach genome reveals convergent evolutionary mechanisms linked to viviparity in insects and beyond.</title>
        <authorList>
            <person name="Fouks B."/>
            <person name="Harrison M.C."/>
            <person name="Mikhailova A.A."/>
            <person name="Marchal E."/>
            <person name="English S."/>
            <person name="Carruthers M."/>
            <person name="Jennings E.C."/>
            <person name="Chiamaka E.L."/>
            <person name="Frigard R.A."/>
            <person name="Pippel M."/>
            <person name="Attardo G.M."/>
            <person name="Benoit J.B."/>
            <person name="Bornberg-Bauer E."/>
            <person name="Tobe S.S."/>
        </authorList>
    </citation>
    <scope>NUCLEOTIDE SEQUENCE</scope>
    <source>
        <strain evidence="1">Stay&amp;Tobe</strain>
    </source>
</reference>
<evidence type="ECO:0000313" key="1">
    <source>
        <dbReference type="EMBL" id="KAJ9580820.1"/>
    </source>
</evidence>
<dbReference type="Proteomes" id="UP001233999">
    <property type="component" value="Unassembled WGS sequence"/>
</dbReference>
<proteinExistence type="predicted"/>
<accession>A0AAD7ZHL8</accession>